<keyword evidence="4" id="KW-1185">Reference proteome</keyword>
<evidence type="ECO:0000313" key="3">
    <source>
        <dbReference type="Proteomes" id="UP000014137"/>
    </source>
</evidence>
<sequence>MDARDRKLLAGMARVNTEIGRVTIALLSTQPDDAEYAAALRQVGADLVRVGASLMYRAAELDGTMAMPVDVLHDPRAIQGDLS</sequence>
<dbReference type="Proteomes" id="UP000188551">
    <property type="component" value="Unassembled WGS sequence"/>
</dbReference>
<protein>
    <submittedName>
        <fullName evidence="1">Uncharacterized protein</fullName>
    </submittedName>
</protein>
<dbReference type="EMBL" id="MUXN01000017">
    <property type="protein sequence ID" value="OOC04294.1"/>
    <property type="molecule type" value="Genomic_DNA"/>
</dbReference>
<evidence type="ECO:0000313" key="2">
    <source>
        <dbReference type="EMBL" id="OOC04294.1"/>
    </source>
</evidence>
<dbReference type="EMBL" id="ANMG01000085">
    <property type="protein sequence ID" value="EMD22933.1"/>
    <property type="molecule type" value="Genomic_DNA"/>
</dbReference>
<dbReference type="OrthoDB" id="3631464at2"/>
<dbReference type="RefSeq" id="WP_005166396.1">
    <property type="nucleotide sequence ID" value="NZ_ANMG01000085.1"/>
</dbReference>
<name>M2PF28_9PSEU</name>
<accession>M2PF28</accession>
<proteinExistence type="predicted"/>
<dbReference type="PATRIC" id="fig|1238180.3.peg.7407"/>
<dbReference type="Proteomes" id="UP000014137">
    <property type="component" value="Unassembled WGS sequence"/>
</dbReference>
<comment type="caution">
    <text evidence="1">The sequence shown here is derived from an EMBL/GenBank/DDBJ whole genome shotgun (WGS) entry which is preliminary data.</text>
</comment>
<gene>
    <name evidence="2" type="ORF">B0293_23860</name>
    <name evidence="1" type="ORF">C791_7933</name>
</gene>
<evidence type="ECO:0000313" key="4">
    <source>
        <dbReference type="Proteomes" id="UP000188551"/>
    </source>
</evidence>
<dbReference type="AlphaFoldDB" id="M2PF28"/>
<reference evidence="1 3" key="1">
    <citation type="submission" date="2012-10" db="EMBL/GenBank/DDBJ databases">
        <title>Genome assembly of Amycolatopsis azurea DSM 43854.</title>
        <authorList>
            <person name="Khatri I."/>
            <person name="Kaur I."/>
            <person name="Subramanian S."/>
            <person name="Mayilraj S."/>
        </authorList>
    </citation>
    <scope>NUCLEOTIDE SEQUENCE [LARGE SCALE GENOMIC DNA]</scope>
    <source>
        <strain evidence="1 3">DSM 43854</strain>
    </source>
</reference>
<reference evidence="2 4" key="2">
    <citation type="submission" date="2017-02" db="EMBL/GenBank/DDBJ databases">
        <title>Amycolatopsis azurea DSM 43854 draft genome.</title>
        <authorList>
            <person name="Mayilraj S."/>
        </authorList>
    </citation>
    <scope>NUCLEOTIDE SEQUENCE [LARGE SCALE GENOMIC DNA]</scope>
    <source>
        <strain evidence="2 4">DSM 43854</strain>
    </source>
</reference>
<organism evidence="1 3">
    <name type="scientific">Amycolatopsis azurea DSM 43854</name>
    <dbReference type="NCBI Taxonomy" id="1238180"/>
    <lineage>
        <taxon>Bacteria</taxon>
        <taxon>Bacillati</taxon>
        <taxon>Actinomycetota</taxon>
        <taxon>Actinomycetes</taxon>
        <taxon>Pseudonocardiales</taxon>
        <taxon>Pseudonocardiaceae</taxon>
        <taxon>Amycolatopsis</taxon>
    </lineage>
</organism>
<evidence type="ECO:0000313" key="1">
    <source>
        <dbReference type="EMBL" id="EMD22933.1"/>
    </source>
</evidence>